<keyword evidence="2" id="KW-0812">Transmembrane</keyword>
<dbReference type="Pfam" id="PF23958">
    <property type="entry name" value="DUF7287"/>
    <property type="match status" value="1"/>
</dbReference>
<evidence type="ECO:0008006" key="5">
    <source>
        <dbReference type="Google" id="ProtNLM"/>
    </source>
</evidence>
<feature type="region of interest" description="Disordered" evidence="1">
    <location>
        <begin position="1"/>
        <end position="21"/>
    </location>
</feature>
<evidence type="ECO:0000313" key="4">
    <source>
        <dbReference type="Proteomes" id="UP001596388"/>
    </source>
</evidence>
<sequence length="173" mass="17720">MSSGGTTTTAPDTTVPTTTTDRGQTTIDYAVGISVFLLVVAFVFAFAPSLTTPFTSDATDATVIADRAVDRLTGDLLVDDPARPAVLNATCTADFFDTGGADADCRFDTDASDLQGALGVASPARTLNVTVDRTGGGTLHAAGPTPPHSADVSVSRRAVLIDGDDALVTVRVW</sequence>
<name>A0ABD5WYA4_9EURY</name>
<reference evidence="3 4" key="1">
    <citation type="journal article" date="2019" name="Int. J. Syst. Evol. Microbiol.">
        <title>The Global Catalogue of Microorganisms (GCM) 10K type strain sequencing project: providing services to taxonomists for standard genome sequencing and annotation.</title>
        <authorList>
            <consortium name="The Broad Institute Genomics Platform"/>
            <consortium name="The Broad Institute Genome Sequencing Center for Infectious Disease"/>
            <person name="Wu L."/>
            <person name="Ma J."/>
        </authorList>
    </citation>
    <scope>NUCLEOTIDE SEQUENCE [LARGE SCALE GENOMIC DNA]</scope>
    <source>
        <strain evidence="3 4">DT55</strain>
    </source>
</reference>
<evidence type="ECO:0000313" key="3">
    <source>
        <dbReference type="EMBL" id="MFC7098597.1"/>
    </source>
</evidence>
<evidence type="ECO:0000256" key="2">
    <source>
        <dbReference type="SAM" id="Phobius"/>
    </source>
</evidence>
<dbReference type="InterPro" id="IPR056613">
    <property type="entry name" value="DUF7287"/>
</dbReference>
<dbReference type="GeneID" id="79270472"/>
<keyword evidence="2" id="KW-1133">Transmembrane helix</keyword>
<accession>A0ABD5WYA4</accession>
<feature type="transmembrane region" description="Helical" evidence="2">
    <location>
        <begin position="29"/>
        <end position="47"/>
    </location>
</feature>
<dbReference type="AlphaFoldDB" id="A0ABD5WYA4"/>
<organism evidence="3 4">
    <name type="scientific">Halobaculum marinum</name>
    <dbReference type="NCBI Taxonomy" id="3031996"/>
    <lineage>
        <taxon>Archaea</taxon>
        <taxon>Methanobacteriati</taxon>
        <taxon>Methanobacteriota</taxon>
        <taxon>Stenosarchaea group</taxon>
        <taxon>Halobacteria</taxon>
        <taxon>Halobacteriales</taxon>
        <taxon>Haloferacaceae</taxon>
        <taxon>Halobaculum</taxon>
    </lineage>
</organism>
<gene>
    <name evidence="3" type="ORF">ACFQKD_14915</name>
</gene>
<dbReference type="Proteomes" id="UP001596388">
    <property type="component" value="Unassembled WGS sequence"/>
</dbReference>
<dbReference type="EMBL" id="JBHTAG010000003">
    <property type="protein sequence ID" value="MFC7098597.1"/>
    <property type="molecule type" value="Genomic_DNA"/>
</dbReference>
<protein>
    <recommendedName>
        <fullName evidence="5">Flagellin N-terminal-like domain-containing protein</fullName>
    </recommendedName>
</protein>
<keyword evidence="2" id="KW-0472">Membrane</keyword>
<proteinExistence type="predicted"/>
<comment type="caution">
    <text evidence="3">The sequence shown here is derived from an EMBL/GenBank/DDBJ whole genome shotgun (WGS) entry which is preliminary data.</text>
</comment>
<dbReference type="RefSeq" id="WP_276236866.1">
    <property type="nucleotide sequence ID" value="NZ_CP119989.1"/>
</dbReference>
<evidence type="ECO:0000256" key="1">
    <source>
        <dbReference type="SAM" id="MobiDB-lite"/>
    </source>
</evidence>
<keyword evidence="4" id="KW-1185">Reference proteome</keyword>